<comment type="similarity">
    <text evidence="1">Belongs to the HAD-like hydrolase superfamily.</text>
</comment>
<protein>
    <submittedName>
        <fullName evidence="5">Ribonucleotide monophosphatase NagD</fullName>
        <ecNumber evidence="5">3.1.3.5</ecNumber>
    </submittedName>
</protein>
<dbReference type="InterPro" id="IPR023214">
    <property type="entry name" value="HAD_sf"/>
</dbReference>
<keyword evidence="4" id="KW-0479">Metal-binding</keyword>
<keyword evidence="6" id="KW-1185">Reference proteome</keyword>
<reference evidence="5 6" key="1">
    <citation type="submission" date="2019-02" db="EMBL/GenBank/DDBJ databases">
        <title>Deep-cultivation of Planctomycetes and their phenomic and genomic characterization uncovers novel biology.</title>
        <authorList>
            <person name="Wiegand S."/>
            <person name="Jogler M."/>
            <person name="Boedeker C."/>
            <person name="Pinto D."/>
            <person name="Vollmers J."/>
            <person name="Rivas-Marin E."/>
            <person name="Kohn T."/>
            <person name="Peeters S.H."/>
            <person name="Heuer A."/>
            <person name="Rast P."/>
            <person name="Oberbeckmann S."/>
            <person name="Bunk B."/>
            <person name="Jeske O."/>
            <person name="Meyerdierks A."/>
            <person name="Storesund J.E."/>
            <person name="Kallscheuer N."/>
            <person name="Luecker S."/>
            <person name="Lage O.M."/>
            <person name="Pohl T."/>
            <person name="Merkel B.J."/>
            <person name="Hornburger P."/>
            <person name="Mueller R.-W."/>
            <person name="Bruemmer F."/>
            <person name="Labrenz M."/>
            <person name="Spormann A.M."/>
            <person name="Op den Camp H."/>
            <person name="Overmann J."/>
            <person name="Amann R."/>
            <person name="Jetten M.S.M."/>
            <person name="Mascher T."/>
            <person name="Medema M.H."/>
            <person name="Devos D.P."/>
            <person name="Kaster A.-K."/>
            <person name="Ovreas L."/>
            <person name="Rohde M."/>
            <person name="Galperin M.Y."/>
            <person name="Jogler C."/>
        </authorList>
    </citation>
    <scope>NUCLEOTIDE SEQUENCE [LARGE SCALE GENOMIC DNA]</scope>
    <source>
        <strain evidence="5 6">ETA_A1</strain>
    </source>
</reference>
<dbReference type="Proteomes" id="UP000319576">
    <property type="component" value="Chromosome"/>
</dbReference>
<dbReference type="Pfam" id="PF13344">
    <property type="entry name" value="Hydrolase_6"/>
    <property type="match status" value="1"/>
</dbReference>
<dbReference type="Pfam" id="PF13242">
    <property type="entry name" value="Hydrolase_like"/>
    <property type="match status" value="1"/>
</dbReference>
<dbReference type="SFLD" id="SFLDG01139">
    <property type="entry name" value="C2.A:_Pyridoxal_Phosphate_Phos"/>
    <property type="match status" value="1"/>
</dbReference>
<dbReference type="CDD" id="cd07530">
    <property type="entry name" value="HAD_Pase_UmpH-like"/>
    <property type="match status" value="1"/>
</dbReference>
<dbReference type="PANTHER" id="PTHR19288">
    <property type="entry name" value="4-NITROPHENYLPHOSPHATASE-RELATED"/>
    <property type="match status" value="1"/>
</dbReference>
<dbReference type="AlphaFoldDB" id="A0A517XXX4"/>
<gene>
    <name evidence="5" type="primary">nagD</name>
    <name evidence="5" type="ORF">ETAA1_43220</name>
</gene>
<dbReference type="GO" id="GO:0008253">
    <property type="term" value="F:5'-nucleotidase activity"/>
    <property type="evidence" value="ECO:0007669"/>
    <property type="project" value="UniProtKB-EC"/>
</dbReference>
<organism evidence="5 6">
    <name type="scientific">Urbifossiella limnaea</name>
    <dbReference type="NCBI Taxonomy" id="2528023"/>
    <lineage>
        <taxon>Bacteria</taxon>
        <taxon>Pseudomonadati</taxon>
        <taxon>Planctomycetota</taxon>
        <taxon>Planctomycetia</taxon>
        <taxon>Gemmatales</taxon>
        <taxon>Gemmataceae</taxon>
        <taxon>Urbifossiella</taxon>
    </lineage>
</organism>
<dbReference type="SFLD" id="SFLDS00003">
    <property type="entry name" value="Haloacid_Dehalogenase"/>
    <property type="match status" value="1"/>
</dbReference>
<evidence type="ECO:0000313" key="5">
    <source>
        <dbReference type="EMBL" id="QDU22344.1"/>
    </source>
</evidence>
<feature type="active site" description="Nucleophile" evidence="2">
    <location>
        <position position="15"/>
    </location>
</feature>
<feature type="binding site" evidence="4">
    <location>
        <position position="211"/>
    </location>
    <ligand>
        <name>Mg(2+)</name>
        <dbReference type="ChEBI" id="CHEBI:18420"/>
    </ligand>
</feature>
<keyword evidence="4" id="KW-0460">Magnesium</keyword>
<dbReference type="GO" id="GO:0046872">
    <property type="term" value="F:metal ion binding"/>
    <property type="evidence" value="ECO:0007669"/>
    <property type="project" value="UniProtKB-KW"/>
</dbReference>
<dbReference type="EC" id="3.1.3.5" evidence="5"/>
<name>A0A517XXX4_9BACT</name>
<evidence type="ECO:0000256" key="1">
    <source>
        <dbReference type="PIRNR" id="PIRNR000915"/>
    </source>
</evidence>
<evidence type="ECO:0000313" key="6">
    <source>
        <dbReference type="Proteomes" id="UP000319576"/>
    </source>
</evidence>
<proteinExistence type="inferred from homology"/>
<dbReference type="PIRSF" id="PIRSF000915">
    <property type="entry name" value="PGP-type_phosphatase"/>
    <property type="match status" value="1"/>
</dbReference>
<dbReference type="Gene3D" id="3.40.50.1000">
    <property type="entry name" value="HAD superfamily/HAD-like"/>
    <property type="match status" value="2"/>
</dbReference>
<dbReference type="RefSeq" id="WP_145242007.1">
    <property type="nucleotide sequence ID" value="NZ_CP036273.1"/>
</dbReference>
<feature type="binding site" evidence="3">
    <location>
        <position position="186"/>
    </location>
    <ligand>
        <name>substrate</name>
    </ligand>
</feature>
<dbReference type="EMBL" id="CP036273">
    <property type="protein sequence ID" value="QDU22344.1"/>
    <property type="molecule type" value="Genomic_DNA"/>
</dbReference>
<dbReference type="KEGG" id="uli:ETAA1_43220"/>
<comment type="cofactor">
    <cofactor evidence="4">
        <name>Mg(2+)</name>
        <dbReference type="ChEBI" id="CHEBI:18420"/>
    </cofactor>
    <text evidence="4">Divalent metal ions. Mg(2+) is the most effective.</text>
</comment>
<dbReference type="SUPFAM" id="SSF56784">
    <property type="entry name" value="HAD-like"/>
    <property type="match status" value="1"/>
</dbReference>
<feature type="active site" description="Proton donor" evidence="2">
    <location>
        <position position="17"/>
    </location>
</feature>
<dbReference type="InterPro" id="IPR036412">
    <property type="entry name" value="HAD-like_sf"/>
</dbReference>
<dbReference type="PANTHER" id="PTHR19288:SF46">
    <property type="entry name" value="HALOACID DEHALOGENASE-LIKE HYDROLASE DOMAIN-CONTAINING PROTEIN 2"/>
    <property type="match status" value="1"/>
</dbReference>
<dbReference type="OrthoDB" id="9810449at2"/>
<sequence length="283" mass="30374">MHSNGSSPRFGFLIDMDGVLYRGPALIPGADRFVAGLRENDIPFLFLTNNSQRTRRDVAARLARMGVDVGEEHVFTSAMATARFLADQKPEGTAFVIGEGGLLTALHQHGYAVVDHDPDYVVVGEGRTFNLEQVEAAVRMILGGAKLIATNLDPNCPTQAGVRPGCGAMVAMLETATGVKAFSVGKPSPVMMRAARKELGLRTDETVMVGDTMETDILGGVQLGFHTVLVFSGGTKPDDLPRYTYRPETAVPSLAELADLLEANDWRPPWRPSPRAARAAVGV</sequence>
<dbReference type="InterPro" id="IPR006357">
    <property type="entry name" value="HAD-SF_hydro_IIA"/>
</dbReference>
<dbReference type="NCBIfam" id="TIGR01460">
    <property type="entry name" value="HAD-SF-IIA"/>
    <property type="match status" value="1"/>
</dbReference>
<accession>A0A517XXX4</accession>
<feature type="binding site" evidence="4">
    <location>
        <position position="15"/>
    </location>
    <ligand>
        <name>Mg(2+)</name>
        <dbReference type="ChEBI" id="CHEBI:18420"/>
    </ligand>
</feature>
<evidence type="ECO:0000256" key="3">
    <source>
        <dbReference type="PIRSR" id="PIRSR000915-2"/>
    </source>
</evidence>
<evidence type="ECO:0000256" key="2">
    <source>
        <dbReference type="PIRSR" id="PIRSR000915-1"/>
    </source>
</evidence>
<keyword evidence="5" id="KW-0378">Hydrolase</keyword>
<evidence type="ECO:0000256" key="4">
    <source>
        <dbReference type="PIRSR" id="PIRSR000915-3"/>
    </source>
</evidence>
<dbReference type="GO" id="GO:0005737">
    <property type="term" value="C:cytoplasm"/>
    <property type="evidence" value="ECO:0007669"/>
    <property type="project" value="TreeGrafter"/>
</dbReference>
<feature type="binding site" evidence="4">
    <location>
        <position position="17"/>
    </location>
    <ligand>
        <name>Mg(2+)</name>
        <dbReference type="ChEBI" id="CHEBI:18420"/>
    </ligand>
</feature>